<dbReference type="InterPro" id="IPR036526">
    <property type="entry name" value="C-N_Hydrolase_sf"/>
</dbReference>
<protein>
    <submittedName>
        <fullName evidence="3">Deaminated glutathione amidase, chloroplastic/cytosolic-like</fullName>
    </submittedName>
</protein>
<reference evidence="3" key="1">
    <citation type="submission" date="2025-08" db="UniProtKB">
        <authorList>
            <consortium name="RefSeq"/>
        </authorList>
    </citation>
    <scope>IDENTIFICATION</scope>
</reference>
<proteinExistence type="predicted"/>
<keyword evidence="2" id="KW-1185">Reference proteome</keyword>
<evidence type="ECO:0000313" key="3">
    <source>
        <dbReference type="RefSeq" id="XP_029654504.1"/>
    </source>
</evidence>
<gene>
    <name evidence="3" type="primary">LOC115227958</name>
</gene>
<dbReference type="AlphaFoldDB" id="A0A6P7TQK2"/>
<dbReference type="KEGG" id="osn:115227958"/>
<sequence>MLTRIAAIQLQCTSNIDQNISKITHLAKQAQNAGAKMAFLPECFDFVESSVEESYSQADLITGRVITQICSLAKESKMWFSLGGFHTKFHVGNLISPRLKNTHLIIDSDGKIVETYQKINLFDMPGKYQESEVIDGGNTLVSPVETPAGLLGLQIVKKRFKTLLSALIYVFQNLL</sequence>
<organism evidence="2 3">
    <name type="scientific">Octopus sinensis</name>
    <name type="common">East Asian common octopus</name>
    <dbReference type="NCBI Taxonomy" id="2607531"/>
    <lineage>
        <taxon>Eukaryota</taxon>
        <taxon>Metazoa</taxon>
        <taxon>Spiralia</taxon>
        <taxon>Lophotrochozoa</taxon>
        <taxon>Mollusca</taxon>
        <taxon>Cephalopoda</taxon>
        <taxon>Coleoidea</taxon>
        <taxon>Octopodiformes</taxon>
        <taxon>Octopoda</taxon>
        <taxon>Incirrata</taxon>
        <taxon>Octopodidae</taxon>
        <taxon>Octopus</taxon>
    </lineage>
</organism>
<dbReference type="InterPro" id="IPR003010">
    <property type="entry name" value="C-N_Hydrolase"/>
</dbReference>
<dbReference type="PANTHER" id="PTHR23088:SF27">
    <property type="entry name" value="DEAMINATED GLUTATHIONE AMIDASE"/>
    <property type="match status" value="1"/>
</dbReference>
<dbReference type="PROSITE" id="PS50263">
    <property type="entry name" value="CN_HYDROLASE"/>
    <property type="match status" value="1"/>
</dbReference>
<dbReference type="SUPFAM" id="SSF56317">
    <property type="entry name" value="Carbon-nitrogen hydrolase"/>
    <property type="match status" value="1"/>
</dbReference>
<accession>A0A6P7TQK2</accession>
<dbReference type="Pfam" id="PF00795">
    <property type="entry name" value="CN_hydrolase"/>
    <property type="match status" value="1"/>
</dbReference>
<evidence type="ECO:0000259" key="1">
    <source>
        <dbReference type="PROSITE" id="PS50263"/>
    </source>
</evidence>
<dbReference type="RefSeq" id="XP_029654504.1">
    <property type="nucleotide sequence ID" value="XM_029798644.1"/>
</dbReference>
<feature type="domain" description="CN hydrolase" evidence="1">
    <location>
        <begin position="3"/>
        <end position="175"/>
    </location>
</feature>
<dbReference type="Proteomes" id="UP000515154">
    <property type="component" value="Unplaced"/>
</dbReference>
<dbReference type="PANTHER" id="PTHR23088">
    <property type="entry name" value="NITRILASE-RELATED"/>
    <property type="match status" value="1"/>
</dbReference>
<dbReference type="Gene3D" id="3.60.110.10">
    <property type="entry name" value="Carbon-nitrogen hydrolase"/>
    <property type="match status" value="1"/>
</dbReference>
<evidence type="ECO:0000313" key="2">
    <source>
        <dbReference type="Proteomes" id="UP000515154"/>
    </source>
</evidence>
<name>A0A6P7TQK2_9MOLL</name>